<keyword evidence="4" id="KW-0378">Hydrolase</keyword>
<name>A0A7S2YWT5_9CHLO</name>
<comment type="catalytic activity">
    <reaction evidence="5">
        <text>[phosphatase 2A protein]-C-terminal L-leucine methyl ester + H2O = [phosphatase 2A protein]-C-terminal L-leucine + methanol + H(+)</text>
        <dbReference type="Rhea" id="RHEA:48548"/>
        <dbReference type="Rhea" id="RHEA-COMP:12134"/>
        <dbReference type="Rhea" id="RHEA-COMP:12135"/>
        <dbReference type="ChEBI" id="CHEBI:15377"/>
        <dbReference type="ChEBI" id="CHEBI:15378"/>
        <dbReference type="ChEBI" id="CHEBI:17790"/>
        <dbReference type="ChEBI" id="CHEBI:90516"/>
        <dbReference type="ChEBI" id="CHEBI:90517"/>
        <dbReference type="EC" id="3.1.1.89"/>
    </reaction>
</comment>
<comment type="similarity">
    <text evidence="1">Belongs to the AB hydrolase superfamily.</text>
</comment>
<dbReference type="InterPro" id="IPR016812">
    <property type="entry name" value="PPase_methylesterase_euk"/>
</dbReference>
<dbReference type="Gene3D" id="3.40.50.1820">
    <property type="entry name" value="alpha/beta hydrolase"/>
    <property type="match status" value="1"/>
</dbReference>
<dbReference type="EC" id="3.1.1.89" evidence="2"/>
<dbReference type="PANTHER" id="PTHR14189:SF0">
    <property type="entry name" value="PROTEIN PHOSPHATASE METHYLESTERASE 1"/>
    <property type="match status" value="1"/>
</dbReference>
<dbReference type="SUPFAM" id="SSF53474">
    <property type="entry name" value="alpha/beta-Hydrolases"/>
    <property type="match status" value="1"/>
</dbReference>
<protein>
    <recommendedName>
        <fullName evidence="2">protein phosphatase methylesterase-1</fullName>
        <ecNumber evidence="2">3.1.1.89</ecNumber>
    </recommendedName>
</protein>
<dbReference type="EMBL" id="HBHU01001587">
    <property type="protein sequence ID" value="CAE0009883.1"/>
    <property type="molecule type" value="Transcribed_RNA"/>
</dbReference>
<evidence type="ECO:0000256" key="3">
    <source>
        <dbReference type="ARBA" id="ARBA00022487"/>
    </source>
</evidence>
<feature type="domain" description="AB hydrolase-1" evidence="6">
    <location>
        <begin position="3"/>
        <end position="241"/>
    </location>
</feature>
<dbReference type="GO" id="GO:0051723">
    <property type="term" value="F:protein methylesterase activity"/>
    <property type="evidence" value="ECO:0007669"/>
    <property type="project" value="UniProtKB-EC"/>
</dbReference>
<gene>
    <name evidence="7" type="ORF">CLAU1311_LOCUS1007</name>
</gene>
<dbReference type="Pfam" id="PF12697">
    <property type="entry name" value="Abhydrolase_6"/>
    <property type="match status" value="1"/>
</dbReference>
<organism evidence="7">
    <name type="scientific">Chloropicon laureae</name>
    <dbReference type="NCBI Taxonomy" id="464258"/>
    <lineage>
        <taxon>Eukaryota</taxon>
        <taxon>Viridiplantae</taxon>
        <taxon>Chlorophyta</taxon>
        <taxon>Chloropicophyceae</taxon>
        <taxon>Chloropicales</taxon>
        <taxon>Chloropicaceae</taxon>
        <taxon>Chloropicon</taxon>
    </lineage>
</organism>
<dbReference type="AlphaFoldDB" id="A0A7S2YWT5"/>
<evidence type="ECO:0000256" key="5">
    <source>
        <dbReference type="ARBA" id="ARBA00049203"/>
    </source>
</evidence>
<accession>A0A7S2YWT5</accession>
<keyword evidence="3" id="KW-0719">Serine esterase</keyword>
<sequence length="252" mass="27126">MTWALLAKRLSGKYAVAAVDLRGHGESSRDGAMSFAIEELTRDAVAVWAHLFGAARPPTVVLGHSLGGAVAIHASSLEGIPSLAATVVIDVVEGTAMQSLPYMLQVINRRPKAFDSVQHFVKYAYSSGLTKNFEAARVSAASQVMPGGASSSTSGSSKEEKEGGFVWVTDLTKTEPYWKGWYSGLSKRFLGVPVPKLLLLAGTDRLDKDLTIGQMQGKFQMKVLPAGHAIHEDEPDKFCEALDGFLTRFRIA</sequence>
<dbReference type="InterPro" id="IPR029058">
    <property type="entry name" value="AB_hydrolase_fold"/>
</dbReference>
<dbReference type="PANTHER" id="PTHR14189">
    <property type="entry name" value="PROTEIN PHOSPHATASE METHYLESTERASE-1 RELATED"/>
    <property type="match status" value="1"/>
</dbReference>
<proteinExistence type="inferred from homology"/>
<evidence type="ECO:0000313" key="7">
    <source>
        <dbReference type="EMBL" id="CAE0009883.1"/>
    </source>
</evidence>
<evidence type="ECO:0000256" key="2">
    <source>
        <dbReference type="ARBA" id="ARBA00013111"/>
    </source>
</evidence>
<reference evidence="7" key="1">
    <citation type="submission" date="2021-01" db="EMBL/GenBank/DDBJ databases">
        <authorList>
            <person name="Corre E."/>
            <person name="Pelletier E."/>
            <person name="Niang G."/>
            <person name="Scheremetjew M."/>
            <person name="Finn R."/>
            <person name="Kale V."/>
            <person name="Holt S."/>
            <person name="Cochrane G."/>
            <person name="Meng A."/>
            <person name="Brown T."/>
            <person name="Cohen L."/>
        </authorList>
    </citation>
    <scope>NUCLEOTIDE SEQUENCE</scope>
    <source>
        <strain evidence="7">RCC856</strain>
    </source>
</reference>
<evidence type="ECO:0000259" key="6">
    <source>
        <dbReference type="Pfam" id="PF12697"/>
    </source>
</evidence>
<evidence type="ECO:0000256" key="1">
    <source>
        <dbReference type="ARBA" id="ARBA00008645"/>
    </source>
</evidence>
<evidence type="ECO:0000256" key="4">
    <source>
        <dbReference type="ARBA" id="ARBA00022801"/>
    </source>
</evidence>
<dbReference type="InterPro" id="IPR000073">
    <property type="entry name" value="AB_hydrolase_1"/>
</dbReference>